<proteinExistence type="inferred from homology"/>
<dbReference type="InterPro" id="IPR051794">
    <property type="entry name" value="PG_Endopeptidase_C40"/>
</dbReference>
<name>A0A4S2GYX2_9PROT</name>
<dbReference type="Proteomes" id="UP000308054">
    <property type="component" value="Unassembled WGS sequence"/>
</dbReference>
<dbReference type="Pfam" id="PF00877">
    <property type="entry name" value="NLPC_P60"/>
    <property type="match status" value="1"/>
</dbReference>
<feature type="domain" description="NlpC/P60" evidence="5">
    <location>
        <begin position="127"/>
        <end position="253"/>
    </location>
</feature>
<sequence length="266" mass="29465">MSEEYQVTAAVTALRATPDDEGAMDTQLLHGEVFLVEEREGDWAYGTARRDGYQGWVRRADMAQPVLISTHRVSALRTYAYAEPDIKSRPVGLVSINAKIASARREGRFVEAQRLGWVFEQHLAVLGAAETDYVAVAERFLHTPYLWGGRDSIGLDCSGLVQSALEAAGVRGFPRDTKDQEEWAARRWGNVPVSDDFSGLQRGDLVFWPGHVGIMTDSRTLLHANAHHMLTVAEPLATAARRIAFHHAPVRTICRPPAETGWTGMM</sequence>
<dbReference type="InterPro" id="IPR000064">
    <property type="entry name" value="NLP_P60_dom"/>
</dbReference>
<dbReference type="SUPFAM" id="SSF54001">
    <property type="entry name" value="Cysteine proteinases"/>
    <property type="match status" value="1"/>
</dbReference>
<organism evidence="6 7">
    <name type="scientific">Marinicauda algicola</name>
    <dbReference type="NCBI Taxonomy" id="2029849"/>
    <lineage>
        <taxon>Bacteria</taxon>
        <taxon>Pseudomonadati</taxon>
        <taxon>Pseudomonadota</taxon>
        <taxon>Alphaproteobacteria</taxon>
        <taxon>Maricaulales</taxon>
        <taxon>Maricaulaceae</taxon>
        <taxon>Marinicauda</taxon>
    </lineage>
</organism>
<evidence type="ECO:0000313" key="6">
    <source>
        <dbReference type="EMBL" id="TGY88440.1"/>
    </source>
</evidence>
<keyword evidence="2" id="KW-0645">Protease</keyword>
<evidence type="ECO:0000256" key="3">
    <source>
        <dbReference type="ARBA" id="ARBA00022801"/>
    </source>
</evidence>
<gene>
    <name evidence="6" type="ORF">E5163_11525</name>
</gene>
<comment type="caution">
    <text evidence="6">The sequence shown here is derived from an EMBL/GenBank/DDBJ whole genome shotgun (WGS) entry which is preliminary data.</text>
</comment>
<keyword evidence="3" id="KW-0378">Hydrolase</keyword>
<dbReference type="InterPro" id="IPR038765">
    <property type="entry name" value="Papain-like_cys_pep_sf"/>
</dbReference>
<dbReference type="RefSeq" id="WP_135996286.1">
    <property type="nucleotide sequence ID" value="NZ_CP071057.1"/>
</dbReference>
<evidence type="ECO:0000256" key="4">
    <source>
        <dbReference type="ARBA" id="ARBA00022807"/>
    </source>
</evidence>
<dbReference type="PROSITE" id="PS51935">
    <property type="entry name" value="NLPC_P60"/>
    <property type="match status" value="1"/>
</dbReference>
<dbReference type="PANTHER" id="PTHR47359">
    <property type="entry name" value="PEPTIDOGLYCAN DL-ENDOPEPTIDASE CWLO"/>
    <property type="match status" value="1"/>
</dbReference>
<dbReference type="PANTHER" id="PTHR47359:SF3">
    <property type="entry name" value="NLP_P60 DOMAIN-CONTAINING PROTEIN-RELATED"/>
    <property type="match status" value="1"/>
</dbReference>
<evidence type="ECO:0000259" key="5">
    <source>
        <dbReference type="PROSITE" id="PS51935"/>
    </source>
</evidence>
<keyword evidence="4" id="KW-0788">Thiol protease</keyword>
<dbReference type="Gene3D" id="2.30.30.40">
    <property type="entry name" value="SH3 Domains"/>
    <property type="match status" value="1"/>
</dbReference>
<dbReference type="OrthoDB" id="9813368at2"/>
<comment type="similarity">
    <text evidence="1">Belongs to the peptidase C40 family.</text>
</comment>
<dbReference type="AlphaFoldDB" id="A0A4S2GYX2"/>
<evidence type="ECO:0000256" key="1">
    <source>
        <dbReference type="ARBA" id="ARBA00007074"/>
    </source>
</evidence>
<evidence type="ECO:0000313" key="7">
    <source>
        <dbReference type="Proteomes" id="UP000308054"/>
    </source>
</evidence>
<reference evidence="6 7" key="1">
    <citation type="journal article" date="2017" name="Int. J. Syst. Evol. Microbiol.">
        <title>Marinicauda algicola sp. nov., isolated from a marine red alga Rhodosorus marinus.</title>
        <authorList>
            <person name="Jeong S.E."/>
            <person name="Jeon S.H."/>
            <person name="Chun B.H."/>
            <person name="Kim D.W."/>
            <person name="Jeon C.O."/>
        </authorList>
    </citation>
    <scope>NUCLEOTIDE SEQUENCE [LARGE SCALE GENOMIC DNA]</scope>
    <source>
        <strain evidence="6 7">JCM 31718</strain>
    </source>
</reference>
<dbReference type="InterPro" id="IPR041382">
    <property type="entry name" value="SH3_16"/>
</dbReference>
<dbReference type="EMBL" id="SRXW01000003">
    <property type="protein sequence ID" value="TGY88440.1"/>
    <property type="molecule type" value="Genomic_DNA"/>
</dbReference>
<dbReference type="Gene3D" id="3.90.1720.10">
    <property type="entry name" value="endopeptidase domain like (from Nostoc punctiforme)"/>
    <property type="match status" value="1"/>
</dbReference>
<keyword evidence="7" id="KW-1185">Reference proteome</keyword>
<dbReference type="GO" id="GO:0008234">
    <property type="term" value="F:cysteine-type peptidase activity"/>
    <property type="evidence" value="ECO:0007669"/>
    <property type="project" value="UniProtKB-KW"/>
</dbReference>
<evidence type="ECO:0000256" key="2">
    <source>
        <dbReference type="ARBA" id="ARBA00022670"/>
    </source>
</evidence>
<dbReference type="Pfam" id="PF18348">
    <property type="entry name" value="SH3_16"/>
    <property type="match status" value="1"/>
</dbReference>
<protein>
    <recommendedName>
        <fullName evidence="5">NlpC/P60 domain-containing protein</fullName>
    </recommendedName>
</protein>
<dbReference type="GO" id="GO:0006508">
    <property type="term" value="P:proteolysis"/>
    <property type="evidence" value="ECO:0007669"/>
    <property type="project" value="UniProtKB-KW"/>
</dbReference>
<accession>A0A4S2GYX2</accession>